<evidence type="ECO:0000256" key="1">
    <source>
        <dbReference type="ARBA" id="ARBA00001936"/>
    </source>
</evidence>
<sequence>MDLRSSFISRFLFAIKKYICLKELKYLLYVLFIYTPLNNLQGQELKVIAYNVEFGKNTTPKTVSALLQSEKADIICFNEVPGQGWTKKVGKYLGLAYSYEGTIASANHETEFKDKTKNYYGKYKSILSRYRLKDKHEIILDGDGWSPSSVVAASLKIPKTDKSIQIYSLHVPSGKSHPETSKVEHLSRIIGNGTKGIEKIILAGDFNDVQDSKSLQYLYDIGFSNSWQSLDLPLNDKTTYITKKIEERSVIDHILFKGVTIKSAAIIEEEIEPQSDHKPVWSLFVL</sequence>
<evidence type="ECO:0000256" key="8">
    <source>
        <dbReference type="ARBA" id="ARBA00023204"/>
    </source>
</evidence>
<comment type="cofactor">
    <cofactor evidence="2">
        <name>Mg(2+)</name>
        <dbReference type="ChEBI" id="CHEBI:18420"/>
    </cofactor>
</comment>
<protein>
    <submittedName>
        <fullName evidence="10">Endonuclease/exonuclease/phosphatase family protein</fullName>
    </submittedName>
</protein>
<name>A0ABR7QMX2_9FLAO</name>
<keyword evidence="7" id="KW-0460">Magnesium</keyword>
<evidence type="ECO:0000313" key="11">
    <source>
        <dbReference type="Proteomes" id="UP000618952"/>
    </source>
</evidence>
<dbReference type="SUPFAM" id="SSF56219">
    <property type="entry name" value="DNase I-like"/>
    <property type="match status" value="1"/>
</dbReference>
<dbReference type="Gene3D" id="3.60.10.10">
    <property type="entry name" value="Endonuclease/exonuclease/phosphatase"/>
    <property type="match status" value="1"/>
</dbReference>
<evidence type="ECO:0000256" key="3">
    <source>
        <dbReference type="ARBA" id="ARBA00022722"/>
    </source>
</evidence>
<dbReference type="InterPro" id="IPR051547">
    <property type="entry name" value="TDP2-like"/>
</dbReference>
<evidence type="ECO:0000313" key="10">
    <source>
        <dbReference type="EMBL" id="MBC8768547.1"/>
    </source>
</evidence>
<evidence type="ECO:0000256" key="4">
    <source>
        <dbReference type="ARBA" id="ARBA00022723"/>
    </source>
</evidence>
<gene>
    <name evidence="10" type="ORF">H4O18_11135</name>
</gene>
<comment type="caution">
    <text evidence="10">The sequence shown here is derived from an EMBL/GenBank/DDBJ whole genome shotgun (WGS) entry which is preliminary data.</text>
</comment>
<keyword evidence="11" id="KW-1185">Reference proteome</keyword>
<accession>A0ABR7QMX2</accession>
<evidence type="ECO:0000256" key="6">
    <source>
        <dbReference type="ARBA" id="ARBA00022801"/>
    </source>
</evidence>
<dbReference type="RefSeq" id="WP_187584505.1">
    <property type="nucleotide sequence ID" value="NZ_JACLHY010000009.1"/>
</dbReference>
<dbReference type="PANTHER" id="PTHR15822">
    <property type="entry name" value="TRAF AND TNF RECEPTOR-ASSOCIATED PROTEIN"/>
    <property type="match status" value="1"/>
</dbReference>
<feature type="domain" description="Endonuclease/exonuclease/phosphatase" evidence="9">
    <location>
        <begin position="49"/>
        <end position="277"/>
    </location>
</feature>
<comment type="cofactor">
    <cofactor evidence="1">
        <name>Mn(2+)</name>
        <dbReference type="ChEBI" id="CHEBI:29035"/>
    </cofactor>
</comment>
<keyword evidence="3" id="KW-0540">Nuclease</keyword>
<dbReference type="InterPro" id="IPR036691">
    <property type="entry name" value="Endo/exonu/phosph_ase_sf"/>
</dbReference>
<dbReference type="Pfam" id="PF03372">
    <property type="entry name" value="Exo_endo_phos"/>
    <property type="match status" value="1"/>
</dbReference>
<dbReference type="EMBL" id="JACLHY010000009">
    <property type="protein sequence ID" value="MBC8768547.1"/>
    <property type="molecule type" value="Genomic_DNA"/>
</dbReference>
<evidence type="ECO:0000256" key="7">
    <source>
        <dbReference type="ARBA" id="ARBA00022842"/>
    </source>
</evidence>
<proteinExistence type="predicted"/>
<keyword evidence="8" id="KW-0234">DNA repair</keyword>
<evidence type="ECO:0000259" key="9">
    <source>
        <dbReference type="Pfam" id="PF03372"/>
    </source>
</evidence>
<dbReference type="InterPro" id="IPR005135">
    <property type="entry name" value="Endo/exonuclease/phosphatase"/>
</dbReference>
<reference evidence="10 11" key="1">
    <citation type="submission" date="2020-08" db="EMBL/GenBank/DDBJ databases">
        <title>Arenibacter gaetbuli sp. nov., isolated from a sand dune.</title>
        <authorList>
            <person name="Park S."/>
            <person name="Yoon J.-H."/>
        </authorList>
    </citation>
    <scope>NUCLEOTIDE SEQUENCE [LARGE SCALE GENOMIC DNA]</scope>
    <source>
        <strain evidence="10 11">BSSL-BM3</strain>
    </source>
</reference>
<evidence type="ECO:0000256" key="2">
    <source>
        <dbReference type="ARBA" id="ARBA00001946"/>
    </source>
</evidence>
<organism evidence="10 11">
    <name type="scientific">Arenibacter arenosicollis</name>
    <dbReference type="NCBI Taxonomy" id="2762274"/>
    <lineage>
        <taxon>Bacteria</taxon>
        <taxon>Pseudomonadati</taxon>
        <taxon>Bacteroidota</taxon>
        <taxon>Flavobacteriia</taxon>
        <taxon>Flavobacteriales</taxon>
        <taxon>Flavobacteriaceae</taxon>
        <taxon>Arenibacter</taxon>
    </lineage>
</organism>
<keyword evidence="10" id="KW-0255">Endonuclease</keyword>
<keyword evidence="5" id="KW-0227">DNA damage</keyword>
<dbReference type="PANTHER" id="PTHR15822:SF4">
    <property type="entry name" value="TYROSYL-DNA PHOSPHODIESTERASE 2"/>
    <property type="match status" value="1"/>
</dbReference>
<keyword evidence="6" id="KW-0378">Hydrolase</keyword>
<dbReference type="GO" id="GO:0004519">
    <property type="term" value="F:endonuclease activity"/>
    <property type="evidence" value="ECO:0007669"/>
    <property type="project" value="UniProtKB-KW"/>
</dbReference>
<keyword evidence="4" id="KW-0479">Metal-binding</keyword>
<evidence type="ECO:0000256" key="5">
    <source>
        <dbReference type="ARBA" id="ARBA00022763"/>
    </source>
</evidence>
<dbReference type="Proteomes" id="UP000618952">
    <property type="component" value="Unassembled WGS sequence"/>
</dbReference>